<feature type="compositionally biased region" description="Basic and acidic residues" evidence="5">
    <location>
        <begin position="1332"/>
        <end position="1350"/>
    </location>
</feature>
<feature type="domain" description="SH3" evidence="6">
    <location>
        <begin position="1498"/>
        <end position="1565"/>
    </location>
</feature>
<dbReference type="GO" id="GO:0045202">
    <property type="term" value="C:synapse"/>
    <property type="evidence" value="ECO:0007669"/>
    <property type="project" value="GOC"/>
</dbReference>
<feature type="region of interest" description="Disordered" evidence="5">
    <location>
        <begin position="819"/>
        <end position="886"/>
    </location>
</feature>
<dbReference type="Gene3D" id="2.60.40.10">
    <property type="entry name" value="Immunoglobulins"/>
    <property type="match status" value="1"/>
</dbReference>
<dbReference type="PANTHER" id="PTHR14234:SF19">
    <property type="entry name" value="RIM-BINDING PROTEIN, ISOFORM F"/>
    <property type="match status" value="1"/>
</dbReference>
<feature type="region of interest" description="Disordered" evidence="5">
    <location>
        <begin position="390"/>
        <end position="409"/>
    </location>
</feature>
<dbReference type="InterPro" id="IPR057884">
    <property type="entry name" value="FN3_RIM-BP1/2/3"/>
</dbReference>
<feature type="compositionally biased region" description="Polar residues" evidence="5">
    <location>
        <begin position="1355"/>
        <end position="1376"/>
    </location>
</feature>
<dbReference type="FunFam" id="2.30.30.40:FF:000016">
    <property type="entry name" value="RIMS-binding protein 2 isoform X2"/>
    <property type="match status" value="1"/>
</dbReference>
<sequence length="1646" mass="181638">MAAQTGKHFKETLCESRAHPVDSPDPTAAKTIDDLKRQVARHRAEIESERTKFHELQWSHEREVRLIREDAEKKLDRSLEALSRRKDDERLAEVEQVKERLLKQNQHELRSQRVELEEEMKRLERRLTREREESMRKVLDLERKKTEEELSHYLPEDSVMSREEHLKAEIFRLGVETERLEFQVSNLQRENREQINLIKKTNHEHKLELETVKKKNQAEAARDLAQLKLAEQIIQEKERHIQEEEYRVDMALMEKEALVEELAGVKSKKTLESLGRDEAVQSPTSGKRLSVAGGGGGGVLQRRVEELEAVARKLDEERRQLKQENASLRKAAVKEGGGGGGGEGDAKAAEEKLKRLRKRNAELVALARQLDDKIKTLKLENEQLKVSGGVASSVGGGGGGEKGKGGEMEGRRMSLSRQHAKDISDYTRQLLVKDRELESLRVRLCKYEVNGKARYEPVPEMEKRVRSMAMERLRVEKVMVQLYSKVSNPLDVGAVTRQEMADESREMERVFDENKSLREELELLKSQTRMEDVDHVPIIKQRSVPAVGSRGGGSEREKQLAEENSELKVRLAALEQCETEAERLQSALKETEVARTSFEQQNRRLTQQLKQTQELAKEMDAVQEMCVELEREVAELKGQLGERDSRILQLEKSYQNATESLNDARQEADSLRGKTEELEVSLRAKQDQIKQLASELDRQPLRRLSPNSLSLSSPEKPVLSSNPTSAPPPVSDTNVAPPSGATGCKGVNNITSERRVKSAGRSRRVKSPVKRAGASGSGEVDISLDNEMRLVGVELTDSYDSSEGVWFSDTNLDGSSVLMSLDEEGGGGRREGAGGGGEGVRGTTGSPQLAWVEGERLPASDAGSEAHGERGRTVGGEEAGSGSRDLIRRSGDLAMGSEEGGGLQMTELEALAKPEELVSSSGSSDTDLTITHSGTDDQIEPAQPDTAGTISLDSSPAAGSATTAAGPHSSPVSVFIAKYSYNPAQMSPNPNYQQELAITLGDYLFIFGDMDGDGFYMAQLQSGETGLVPSNFVEKVEDAEGDPSVPRPTRSRIRRVSDLQDIPECDENVSSSSIVSTTSDARVPPPVDLELKSQYVEDDKYCVVIQWSSPPSLVQSSPSPPSSSSSSELLHQVTYHVYVNHEFKQAVGGVSGAMATQLSDIPRHQLVKISVRTFTDEGESPDPNKIIILNPQYPEPPTRVQVSLMEEEEGGNEEGLPSSAAILVEWAPGRVLETGAHISGYAVLVNGSTVTQLVCSSRTPSEVPCAKLHASHLAGLSLLPEERLLLTVRSVSDQYQSLDSTPVVLSRELFEEVVGSNRSELSSSGGLVGSGGERRGDYSQSRRDEEDHMIRASGHVTSHVTKNGPQLNGSMNCQNGDSEHRDEIDGTREKIKGGPRYYVANFSYNPAFHSPNDENVDDELAFREGDIITACTEVDEEGFFEGVLRGKRGLVPSNMVDQVTDSEQLANIEPLIAEQKSRSPDPLSCPPTENGGDPLPVNSTRRMRVLFGYNPVTDSPNENKDEELCIEEGDVVTVFGRPDEDGYYQGELKGKKGLVPSNFLEEFKEEEETTGERERRKSKRKSTGGLGMEIFAANEQDMEQAKRIIAEASDSLKRSGSLSTSVDSSRHKKGIFAKGKELFSKSGGKK</sequence>
<dbReference type="Gene3D" id="1.10.287.1490">
    <property type="match status" value="1"/>
</dbReference>
<evidence type="ECO:0000313" key="7">
    <source>
        <dbReference type="EMBL" id="CAI8058564.1"/>
    </source>
</evidence>
<organism evidence="7 8">
    <name type="scientific">Geodia barretti</name>
    <name type="common">Barrett's horny sponge</name>
    <dbReference type="NCBI Taxonomy" id="519541"/>
    <lineage>
        <taxon>Eukaryota</taxon>
        <taxon>Metazoa</taxon>
        <taxon>Porifera</taxon>
        <taxon>Demospongiae</taxon>
        <taxon>Heteroscleromorpha</taxon>
        <taxon>Tetractinellida</taxon>
        <taxon>Astrophorina</taxon>
        <taxon>Geodiidae</taxon>
        <taxon>Geodia</taxon>
    </lineage>
</organism>
<keyword evidence="1 3" id="KW-0728">SH3 domain</keyword>
<dbReference type="Gene3D" id="2.30.30.40">
    <property type="entry name" value="SH3 Domains"/>
    <property type="match status" value="3"/>
</dbReference>
<feature type="compositionally biased region" description="Basic and acidic residues" evidence="5">
    <location>
        <begin position="853"/>
        <end position="872"/>
    </location>
</feature>
<evidence type="ECO:0000259" key="6">
    <source>
        <dbReference type="PROSITE" id="PS50002"/>
    </source>
</evidence>
<comment type="caution">
    <text evidence="7">The sequence shown here is derived from an EMBL/GenBank/DDBJ whole genome shotgun (WGS) entry which is preliminary data.</text>
</comment>
<feature type="compositionally biased region" description="Low complexity" evidence="5">
    <location>
        <begin position="702"/>
        <end position="714"/>
    </location>
</feature>
<feature type="region of interest" description="Disordered" evidence="5">
    <location>
        <begin position="1319"/>
        <end position="1381"/>
    </location>
</feature>
<reference evidence="7" key="1">
    <citation type="submission" date="2023-03" db="EMBL/GenBank/DDBJ databases">
        <authorList>
            <person name="Steffen K."/>
            <person name="Cardenas P."/>
        </authorList>
    </citation>
    <scope>NUCLEOTIDE SEQUENCE</scope>
</reference>
<evidence type="ECO:0000256" key="3">
    <source>
        <dbReference type="PROSITE-ProRule" id="PRU00192"/>
    </source>
</evidence>
<feature type="compositionally biased region" description="Low complexity" evidence="5">
    <location>
        <begin position="954"/>
        <end position="968"/>
    </location>
</feature>
<accession>A0AA35U362</accession>
<dbReference type="InterPro" id="IPR057950">
    <property type="entry name" value="RIMB1/RIM3A-C-like_N"/>
</dbReference>
<dbReference type="InterPro" id="IPR013783">
    <property type="entry name" value="Ig-like_fold"/>
</dbReference>
<dbReference type="GO" id="GO:0007274">
    <property type="term" value="P:neuromuscular synaptic transmission"/>
    <property type="evidence" value="ECO:0007669"/>
    <property type="project" value="TreeGrafter"/>
</dbReference>
<evidence type="ECO:0000256" key="4">
    <source>
        <dbReference type="SAM" id="Coils"/>
    </source>
</evidence>
<feature type="region of interest" description="Disordered" evidence="5">
    <location>
        <begin position="275"/>
        <end position="294"/>
    </location>
</feature>
<feature type="compositionally biased region" description="Basic and acidic residues" evidence="5">
    <location>
        <begin position="8"/>
        <end position="22"/>
    </location>
</feature>
<feature type="region of interest" description="Disordered" evidence="5">
    <location>
        <begin position="322"/>
        <end position="349"/>
    </location>
</feature>
<evidence type="ECO:0000256" key="1">
    <source>
        <dbReference type="ARBA" id="ARBA00022443"/>
    </source>
</evidence>
<dbReference type="PROSITE" id="PS50002">
    <property type="entry name" value="SH3"/>
    <property type="match status" value="3"/>
</dbReference>
<proteinExistence type="predicted"/>
<keyword evidence="4" id="KW-0175">Coiled coil</keyword>
<dbReference type="PANTHER" id="PTHR14234">
    <property type="entry name" value="RIM BINDING PROTEIN-RELATED"/>
    <property type="match status" value="1"/>
</dbReference>
<feature type="region of interest" description="Disordered" evidence="5">
    <location>
        <begin position="1563"/>
        <end position="1590"/>
    </location>
</feature>
<feature type="coiled-coil region" evidence="4">
    <location>
        <begin position="184"/>
        <end position="247"/>
    </location>
</feature>
<feature type="compositionally biased region" description="Polar residues" evidence="5">
    <location>
        <begin position="918"/>
        <end position="933"/>
    </location>
</feature>
<dbReference type="Pfam" id="PF25566">
    <property type="entry name" value="RIMB1_N"/>
    <property type="match status" value="1"/>
</dbReference>
<evidence type="ECO:0000313" key="8">
    <source>
        <dbReference type="Proteomes" id="UP001174909"/>
    </source>
</evidence>
<feature type="region of interest" description="Disordered" evidence="5">
    <location>
        <begin position="914"/>
        <end position="968"/>
    </location>
</feature>
<feature type="region of interest" description="Disordered" evidence="5">
    <location>
        <begin position="693"/>
        <end position="778"/>
    </location>
</feature>
<feature type="domain" description="SH3" evidence="6">
    <location>
        <begin position="1393"/>
        <end position="1461"/>
    </location>
</feature>
<dbReference type="Proteomes" id="UP001174909">
    <property type="component" value="Unassembled WGS sequence"/>
</dbReference>
<feature type="coiled-coil region" evidence="4">
    <location>
        <begin position="84"/>
        <end position="149"/>
    </location>
</feature>
<dbReference type="InterPro" id="IPR001452">
    <property type="entry name" value="SH3_domain"/>
</dbReference>
<dbReference type="SUPFAM" id="SSF50044">
    <property type="entry name" value="SH3-domain"/>
    <property type="match status" value="3"/>
</dbReference>
<dbReference type="Pfam" id="PF25523">
    <property type="entry name" value="Ig_RIMBP2"/>
    <property type="match status" value="1"/>
</dbReference>
<feature type="compositionally biased region" description="Basic residues" evidence="5">
    <location>
        <begin position="757"/>
        <end position="769"/>
    </location>
</feature>
<dbReference type="SMART" id="SM00326">
    <property type="entry name" value="SH3"/>
    <property type="match status" value="3"/>
</dbReference>
<dbReference type="EMBL" id="CASHTH010004530">
    <property type="protein sequence ID" value="CAI8058564.1"/>
    <property type="molecule type" value="Genomic_DNA"/>
</dbReference>
<feature type="coiled-coil region" evidence="4">
    <location>
        <begin position="500"/>
        <end position="527"/>
    </location>
</feature>
<feature type="region of interest" description="Disordered" evidence="5">
    <location>
        <begin position="1"/>
        <end position="29"/>
    </location>
</feature>
<feature type="compositionally biased region" description="Gly residues" evidence="5">
    <location>
        <begin position="833"/>
        <end position="842"/>
    </location>
</feature>
<gene>
    <name evidence="7" type="ORF">GBAR_LOCUS31842</name>
</gene>
<dbReference type="InterPro" id="IPR036028">
    <property type="entry name" value="SH3-like_dom_sf"/>
</dbReference>
<dbReference type="InterPro" id="IPR040325">
    <property type="entry name" value="RIMBP1/2/3"/>
</dbReference>
<name>A0AA35U362_GEOBA</name>
<keyword evidence="2" id="KW-0677">Repeat</keyword>
<keyword evidence="8" id="KW-1185">Reference proteome</keyword>
<feature type="domain" description="SH3" evidence="6">
    <location>
        <begin position="970"/>
        <end position="1038"/>
    </location>
</feature>
<protein>
    <submittedName>
        <fullName evidence="7">RIMS-binding protein 2</fullName>
    </submittedName>
</protein>
<evidence type="ECO:0000256" key="2">
    <source>
        <dbReference type="ARBA" id="ARBA00022737"/>
    </source>
</evidence>
<dbReference type="Pfam" id="PF07653">
    <property type="entry name" value="SH3_2"/>
    <property type="match status" value="3"/>
</dbReference>
<evidence type="ECO:0000256" key="5">
    <source>
        <dbReference type="SAM" id="MobiDB-lite"/>
    </source>
</evidence>
<feature type="region of interest" description="Disordered" evidence="5">
    <location>
        <begin position="1475"/>
        <end position="1498"/>
    </location>
</feature>